<dbReference type="Proteomes" id="UP000219435">
    <property type="component" value="Unassembled WGS sequence"/>
</dbReference>
<evidence type="ECO:0000259" key="5">
    <source>
        <dbReference type="Pfam" id="PF01593"/>
    </source>
</evidence>
<dbReference type="PANTHER" id="PTHR43563:SF1">
    <property type="entry name" value="AMINE OXIDASE [FLAVIN-CONTAINING] B"/>
    <property type="match status" value="1"/>
</dbReference>
<proteinExistence type="inferred from homology"/>
<dbReference type="PANTHER" id="PTHR43563">
    <property type="entry name" value="AMINE OXIDASE"/>
    <property type="match status" value="1"/>
</dbReference>
<reference evidence="7" key="1">
    <citation type="submission" date="2017-08" db="EMBL/GenBank/DDBJ databases">
        <authorList>
            <person name="Varghese N."/>
            <person name="Submissions S."/>
        </authorList>
    </citation>
    <scope>NUCLEOTIDE SEQUENCE [LARGE SCALE GENOMIC DNA]</scope>
    <source>
        <strain evidence="7">DSM 4725</strain>
    </source>
</reference>
<gene>
    <name evidence="6" type="ORF">SAMN05660748_4135</name>
</gene>
<dbReference type="PRINTS" id="PR00757">
    <property type="entry name" value="AMINEOXDASEF"/>
</dbReference>
<evidence type="ECO:0000256" key="4">
    <source>
        <dbReference type="PIRSR" id="PIRSR601613-1"/>
    </source>
</evidence>
<feature type="binding site" evidence="4">
    <location>
        <begin position="33"/>
        <end position="34"/>
    </location>
    <ligand>
        <name>FAD</name>
        <dbReference type="ChEBI" id="CHEBI:57692"/>
    </ligand>
</feature>
<evidence type="ECO:0000313" key="7">
    <source>
        <dbReference type="Proteomes" id="UP000219435"/>
    </source>
</evidence>
<feature type="binding site" evidence="4">
    <location>
        <position position="234"/>
    </location>
    <ligand>
        <name>FAD</name>
        <dbReference type="ChEBI" id="CHEBI:57692"/>
    </ligand>
</feature>
<organism evidence="6 7">
    <name type="scientific">Blastococcus aggregatus</name>
    <dbReference type="NCBI Taxonomy" id="38502"/>
    <lineage>
        <taxon>Bacteria</taxon>
        <taxon>Bacillati</taxon>
        <taxon>Actinomycetota</taxon>
        <taxon>Actinomycetes</taxon>
        <taxon>Geodermatophilales</taxon>
        <taxon>Geodermatophilaceae</taxon>
        <taxon>Blastococcus</taxon>
    </lineage>
</organism>
<keyword evidence="7" id="KW-1185">Reference proteome</keyword>
<accession>A0A285VHR0</accession>
<evidence type="ECO:0000313" key="6">
    <source>
        <dbReference type="EMBL" id="SOC52716.1"/>
    </source>
</evidence>
<dbReference type="EMBL" id="OBQI01000007">
    <property type="protein sequence ID" value="SOC52716.1"/>
    <property type="molecule type" value="Genomic_DNA"/>
</dbReference>
<dbReference type="RefSeq" id="WP_281256823.1">
    <property type="nucleotide sequence ID" value="NZ_OBQI01000007.1"/>
</dbReference>
<dbReference type="InterPro" id="IPR036188">
    <property type="entry name" value="FAD/NAD-bd_sf"/>
</dbReference>
<dbReference type="InterPro" id="IPR002937">
    <property type="entry name" value="Amino_oxidase"/>
</dbReference>
<dbReference type="Pfam" id="PF01593">
    <property type="entry name" value="Amino_oxidase"/>
    <property type="match status" value="1"/>
</dbReference>
<dbReference type="Gene3D" id="1.10.405.10">
    <property type="entry name" value="Guanine Nucleotide Dissociation Inhibitor, domain 1"/>
    <property type="match status" value="1"/>
</dbReference>
<dbReference type="SUPFAM" id="SSF51905">
    <property type="entry name" value="FAD/NAD(P)-binding domain"/>
    <property type="match status" value="1"/>
</dbReference>
<name>A0A285VHR0_9ACTN</name>
<sequence length="447" mass="47240">MDEVDVVVVGAGFAGLVAATDVLSAGRSVVVLEARDRVGGRTETVRLAGAELEAGGQWTGPGQDELARLASRLGVPTFPQPAAGDEVVIRPDGTAVRTPAGLVDALDTAAFEELTEAMAALDALAGTVDVAAPWQTPDAEALDGSTLESWMQAHIASSDARTALRITVRGIFATDPANLSLLHALFYVAAGGGWMSLVGTEGGAQQDRFEGGLQEIALRLAADLGDAVRLRTPVRRLAHDAHGVRAEFDGGSVRARWAVVAVPPTLAARLDYVPALPPARDQLTQRLPGGSVIKFHVVYDRPWWRDQGLNGSAFCLDGPVSVTYDATTPGRGPGVLTGFVEGADGVAFGRLGQQERGIRVIEVLVRAFGDDARHPTSYVDRDWSAEPWTRGCYGAHFPPGAWTQLGPALREPVGRLHWAGTETATRWMGYVDGAIESGHRAAREVLA</sequence>
<feature type="binding site" evidence="4">
    <location>
        <position position="422"/>
    </location>
    <ligand>
        <name>FAD</name>
        <dbReference type="ChEBI" id="CHEBI:57692"/>
    </ligand>
</feature>
<evidence type="ECO:0000256" key="1">
    <source>
        <dbReference type="ARBA" id="ARBA00001974"/>
    </source>
</evidence>
<protein>
    <submittedName>
        <fullName evidence="6">Monoamine oxidase</fullName>
    </submittedName>
</protein>
<feature type="domain" description="Amine oxidase" evidence="5">
    <location>
        <begin position="13"/>
        <end position="446"/>
    </location>
</feature>
<dbReference type="InterPro" id="IPR050703">
    <property type="entry name" value="Flavin_MAO"/>
</dbReference>
<dbReference type="Gene3D" id="3.90.660.10">
    <property type="match status" value="1"/>
</dbReference>
<evidence type="ECO:0000256" key="3">
    <source>
        <dbReference type="ARBA" id="ARBA00023002"/>
    </source>
</evidence>
<dbReference type="InterPro" id="IPR001613">
    <property type="entry name" value="Flavin_amine_oxidase"/>
</dbReference>
<evidence type="ECO:0000256" key="2">
    <source>
        <dbReference type="ARBA" id="ARBA00005995"/>
    </source>
</evidence>
<comment type="cofactor">
    <cofactor evidence="1">
        <name>FAD</name>
        <dbReference type="ChEBI" id="CHEBI:57692"/>
    </cofactor>
</comment>
<dbReference type="AlphaFoldDB" id="A0A285VHR0"/>
<feature type="binding site" evidence="4">
    <location>
        <position position="339"/>
    </location>
    <ligand>
        <name>substrate</name>
    </ligand>
</feature>
<dbReference type="SUPFAM" id="SSF54373">
    <property type="entry name" value="FAD-linked reductases, C-terminal domain"/>
    <property type="match status" value="1"/>
</dbReference>
<dbReference type="Gene3D" id="3.50.50.60">
    <property type="entry name" value="FAD/NAD(P)-binding domain"/>
    <property type="match status" value="1"/>
</dbReference>
<keyword evidence="3" id="KW-0560">Oxidoreductase</keyword>
<comment type="similarity">
    <text evidence="2">Belongs to the flavin monoamine oxidase family.</text>
</comment>
<dbReference type="GO" id="GO:0016491">
    <property type="term" value="F:oxidoreductase activity"/>
    <property type="evidence" value="ECO:0007669"/>
    <property type="project" value="UniProtKB-KW"/>
</dbReference>